<dbReference type="GO" id="GO:0006352">
    <property type="term" value="P:DNA-templated transcription initiation"/>
    <property type="evidence" value="ECO:0007669"/>
    <property type="project" value="InterPro"/>
</dbReference>
<reference evidence="2 3" key="1">
    <citation type="journal article" date="2013" name="Mar. Genomics">
        <title>Expression of sulfatases in Rhodopirellula baltica and the diversity of sulfatases in the genus Rhodopirellula.</title>
        <authorList>
            <person name="Wegner C.E."/>
            <person name="Richter-Heitmann T."/>
            <person name="Klindworth A."/>
            <person name="Klockow C."/>
            <person name="Richter M."/>
            <person name="Achstetter T."/>
            <person name="Glockner F.O."/>
            <person name="Harder J."/>
        </authorList>
    </citation>
    <scope>NUCLEOTIDE SEQUENCE [LARGE SCALE GENOMIC DNA]</scope>
    <source>
        <strain evidence="2 3">SH398</strain>
    </source>
</reference>
<dbReference type="GO" id="GO:0016987">
    <property type="term" value="F:sigma factor activity"/>
    <property type="evidence" value="ECO:0007669"/>
    <property type="project" value="InterPro"/>
</dbReference>
<evidence type="ECO:0000259" key="1">
    <source>
        <dbReference type="Pfam" id="PF08281"/>
    </source>
</evidence>
<dbReference type="EMBL" id="ANOF01000104">
    <property type="protein sequence ID" value="EMI26111.1"/>
    <property type="molecule type" value="Genomic_DNA"/>
</dbReference>
<dbReference type="Proteomes" id="UP000011996">
    <property type="component" value="Unassembled WGS sequence"/>
</dbReference>
<dbReference type="GO" id="GO:0003677">
    <property type="term" value="F:DNA binding"/>
    <property type="evidence" value="ECO:0007669"/>
    <property type="project" value="InterPro"/>
</dbReference>
<organism evidence="2 3">
    <name type="scientific">Rhodopirellula europaea SH398</name>
    <dbReference type="NCBI Taxonomy" id="1263868"/>
    <lineage>
        <taxon>Bacteria</taxon>
        <taxon>Pseudomonadati</taxon>
        <taxon>Planctomycetota</taxon>
        <taxon>Planctomycetia</taxon>
        <taxon>Pirellulales</taxon>
        <taxon>Pirellulaceae</taxon>
        <taxon>Rhodopirellula</taxon>
    </lineage>
</organism>
<feature type="domain" description="RNA polymerase sigma factor 70 region 4 type 2" evidence="1">
    <location>
        <begin position="14"/>
        <end position="65"/>
    </location>
</feature>
<gene>
    <name evidence="2" type="ORF">RESH_03306</name>
</gene>
<dbReference type="Pfam" id="PF08281">
    <property type="entry name" value="Sigma70_r4_2"/>
    <property type="match status" value="1"/>
</dbReference>
<proteinExistence type="predicted"/>
<protein>
    <submittedName>
        <fullName evidence="2">RNA polymerase sigma-E factor</fullName>
    </submittedName>
</protein>
<dbReference type="STRING" id="1263868.RESH_03306"/>
<sequence>METEAERLHDIQSALSECLNSLPENRRQMIQNRYFESQTIDQIANTMSQGSSNVRVTLMRVRRQLAECIERRLATGGAS</sequence>
<evidence type="ECO:0000313" key="2">
    <source>
        <dbReference type="EMBL" id="EMI26111.1"/>
    </source>
</evidence>
<evidence type="ECO:0000313" key="3">
    <source>
        <dbReference type="Proteomes" id="UP000011996"/>
    </source>
</evidence>
<dbReference type="InterPro" id="IPR013324">
    <property type="entry name" value="RNA_pol_sigma_r3/r4-like"/>
</dbReference>
<accession>M5S3Q5</accession>
<dbReference type="InterPro" id="IPR036388">
    <property type="entry name" value="WH-like_DNA-bd_sf"/>
</dbReference>
<dbReference type="InterPro" id="IPR013249">
    <property type="entry name" value="RNA_pol_sigma70_r4_t2"/>
</dbReference>
<dbReference type="PATRIC" id="fig|1263868.3.peg.3569"/>
<dbReference type="AlphaFoldDB" id="M5S3Q5"/>
<name>M5S3Q5_9BACT</name>
<dbReference type="Gene3D" id="1.10.10.10">
    <property type="entry name" value="Winged helix-like DNA-binding domain superfamily/Winged helix DNA-binding domain"/>
    <property type="match status" value="1"/>
</dbReference>
<dbReference type="SUPFAM" id="SSF88659">
    <property type="entry name" value="Sigma3 and sigma4 domains of RNA polymerase sigma factors"/>
    <property type="match status" value="1"/>
</dbReference>
<comment type="caution">
    <text evidence="2">The sequence shown here is derived from an EMBL/GenBank/DDBJ whole genome shotgun (WGS) entry which is preliminary data.</text>
</comment>